<proteinExistence type="predicted"/>
<protein>
    <submittedName>
        <fullName evidence="8">MFS transporter</fullName>
    </submittedName>
</protein>
<dbReference type="Gene3D" id="1.20.1250.20">
    <property type="entry name" value="MFS general substrate transporter like domains"/>
    <property type="match status" value="1"/>
</dbReference>
<comment type="subcellular location">
    <subcellularLocation>
        <location evidence="1">Membrane</location>
        <topology evidence="1">Multi-pass membrane protein</topology>
    </subcellularLocation>
</comment>
<evidence type="ECO:0000259" key="7">
    <source>
        <dbReference type="PROSITE" id="PS50850"/>
    </source>
</evidence>
<feature type="transmembrane region" description="Helical" evidence="6">
    <location>
        <begin position="75"/>
        <end position="93"/>
    </location>
</feature>
<evidence type="ECO:0000256" key="1">
    <source>
        <dbReference type="ARBA" id="ARBA00004141"/>
    </source>
</evidence>
<accession>A0ABU5DDZ8</accession>
<keyword evidence="9" id="KW-1185">Reference proteome</keyword>
<keyword evidence="3 6" id="KW-0812">Transmembrane</keyword>
<feature type="transmembrane region" description="Helical" evidence="6">
    <location>
        <begin position="330"/>
        <end position="348"/>
    </location>
</feature>
<feature type="transmembrane region" description="Helical" evidence="6">
    <location>
        <begin position="159"/>
        <end position="182"/>
    </location>
</feature>
<dbReference type="Pfam" id="PF07690">
    <property type="entry name" value="MFS_1"/>
    <property type="match status" value="1"/>
</dbReference>
<dbReference type="PANTHER" id="PTHR23505:SF79">
    <property type="entry name" value="PROTEIN SPINSTER"/>
    <property type="match status" value="1"/>
</dbReference>
<feature type="transmembrane region" description="Helical" evidence="6">
    <location>
        <begin position="202"/>
        <end position="223"/>
    </location>
</feature>
<dbReference type="Proteomes" id="UP001285263">
    <property type="component" value="Unassembled WGS sequence"/>
</dbReference>
<feature type="transmembrane region" description="Helical" evidence="6">
    <location>
        <begin position="388"/>
        <end position="410"/>
    </location>
</feature>
<evidence type="ECO:0000313" key="9">
    <source>
        <dbReference type="Proteomes" id="UP001285263"/>
    </source>
</evidence>
<dbReference type="PANTHER" id="PTHR23505">
    <property type="entry name" value="SPINSTER"/>
    <property type="match status" value="1"/>
</dbReference>
<dbReference type="PROSITE" id="PS50850">
    <property type="entry name" value="MFS"/>
    <property type="match status" value="1"/>
</dbReference>
<dbReference type="RefSeq" id="WP_320421241.1">
    <property type="nucleotide sequence ID" value="NZ_JAXCLA010000001.1"/>
</dbReference>
<dbReference type="InterPro" id="IPR036259">
    <property type="entry name" value="MFS_trans_sf"/>
</dbReference>
<feature type="transmembrane region" description="Helical" evidence="6">
    <location>
        <begin position="125"/>
        <end position="147"/>
    </location>
</feature>
<dbReference type="SUPFAM" id="SSF103473">
    <property type="entry name" value="MFS general substrate transporter"/>
    <property type="match status" value="1"/>
</dbReference>
<comment type="caution">
    <text evidence="8">The sequence shown here is derived from an EMBL/GenBank/DDBJ whole genome shotgun (WGS) entry which is preliminary data.</text>
</comment>
<feature type="transmembrane region" description="Helical" evidence="6">
    <location>
        <begin position="256"/>
        <end position="276"/>
    </location>
</feature>
<reference evidence="8 9" key="1">
    <citation type="submission" date="2023-11" db="EMBL/GenBank/DDBJ databases">
        <title>Paucibacter sp. nov., isolated from fresh soil in Korea.</title>
        <authorList>
            <person name="Le N.T.T."/>
        </authorList>
    </citation>
    <scope>NUCLEOTIDE SEQUENCE [LARGE SCALE GENOMIC DNA]</scope>
    <source>
        <strain evidence="8 9">R3-3</strain>
    </source>
</reference>
<sequence length="458" mass="46793">MVAVIPPAAAIAAETATPVPVEEKTKAGLAAWYALGVLLVATVLGSIDSMLVTLLTEPMRHTLSLSDTQIGMLKGGGLVLFTGLATLPLGWLGDRFDRRFVLAGCVLVWSAATGLRGTAMDYGMLFVASIGLGVGEAGLGPITNSLIPDLFPRAQRVLANAIFAISSIFGGALGAILGGSIVAGIEKSRHLLPVAMQGLETWRLTFFAMSVVGLPVILLVLTIRGTRRTPAARKVQVDAAEGISFGDYLRNHWATLARLVAGSGLAAVGLSSVGSWMPIVAARQFGLQPQQLGQGIGIAAMAGTLIGGVIGVTAMRIARKRVGAAAPVRVLTLGYGSAGLISVGLLFVRSGTDVFVLLALLLIPLIAGAVVLPNVLQEVAPPHLRARVIGALSMGGLPFAVLGPLAIGVISDAVKSVPNGLAIAIVAATMTGCLAGAALLRATEPAFVRLLKAVNPSS</sequence>
<feature type="domain" description="Major facilitator superfamily (MFS) profile" evidence="7">
    <location>
        <begin position="34"/>
        <end position="444"/>
    </location>
</feature>
<keyword evidence="4 6" id="KW-1133">Transmembrane helix</keyword>
<dbReference type="InterPro" id="IPR011701">
    <property type="entry name" value="MFS"/>
</dbReference>
<keyword evidence="2" id="KW-0813">Transport</keyword>
<evidence type="ECO:0000256" key="4">
    <source>
        <dbReference type="ARBA" id="ARBA00022989"/>
    </source>
</evidence>
<dbReference type="EMBL" id="JAXCLA010000001">
    <property type="protein sequence ID" value="MDY0743367.1"/>
    <property type="molecule type" value="Genomic_DNA"/>
</dbReference>
<dbReference type="InterPro" id="IPR020846">
    <property type="entry name" value="MFS_dom"/>
</dbReference>
<dbReference type="InterPro" id="IPR044770">
    <property type="entry name" value="MFS_spinster-like"/>
</dbReference>
<evidence type="ECO:0000256" key="3">
    <source>
        <dbReference type="ARBA" id="ARBA00022692"/>
    </source>
</evidence>
<feature type="transmembrane region" description="Helical" evidence="6">
    <location>
        <begin position="100"/>
        <end position="119"/>
    </location>
</feature>
<feature type="transmembrane region" description="Helical" evidence="6">
    <location>
        <begin position="32"/>
        <end position="55"/>
    </location>
</feature>
<evidence type="ECO:0000313" key="8">
    <source>
        <dbReference type="EMBL" id="MDY0743367.1"/>
    </source>
</evidence>
<feature type="transmembrane region" description="Helical" evidence="6">
    <location>
        <begin position="354"/>
        <end position="376"/>
    </location>
</feature>
<gene>
    <name evidence="8" type="ORF">SNE35_02575</name>
</gene>
<feature type="transmembrane region" description="Helical" evidence="6">
    <location>
        <begin position="422"/>
        <end position="442"/>
    </location>
</feature>
<keyword evidence="5 6" id="KW-0472">Membrane</keyword>
<evidence type="ECO:0000256" key="2">
    <source>
        <dbReference type="ARBA" id="ARBA00022448"/>
    </source>
</evidence>
<evidence type="ECO:0000256" key="5">
    <source>
        <dbReference type="ARBA" id="ARBA00023136"/>
    </source>
</evidence>
<name>A0ABU5DDZ8_9BURK</name>
<feature type="transmembrane region" description="Helical" evidence="6">
    <location>
        <begin position="296"/>
        <end position="318"/>
    </location>
</feature>
<evidence type="ECO:0000256" key="6">
    <source>
        <dbReference type="SAM" id="Phobius"/>
    </source>
</evidence>
<organism evidence="8 9">
    <name type="scientific">Roseateles agri</name>
    <dbReference type="NCBI Taxonomy" id="3098619"/>
    <lineage>
        <taxon>Bacteria</taxon>
        <taxon>Pseudomonadati</taxon>
        <taxon>Pseudomonadota</taxon>
        <taxon>Betaproteobacteria</taxon>
        <taxon>Burkholderiales</taxon>
        <taxon>Sphaerotilaceae</taxon>
        <taxon>Roseateles</taxon>
    </lineage>
</organism>